<dbReference type="InterPro" id="IPR038666">
    <property type="entry name" value="SSP1_head-tail_sf"/>
</dbReference>
<evidence type="ECO:0000313" key="1">
    <source>
        <dbReference type="EMBL" id="DAD94565.1"/>
    </source>
</evidence>
<reference evidence="1" key="1">
    <citation type="journal article" date="2021" name="Proc. Natl. Acad. Sci. U.S.A.">
        <title>A Catalog of Tens of Thousands of Viruses from Human Metagenomes Reveals Hidden Associations with Chronic Diseases.</title>
        <authorList>
            <person name="Tisza M.J."/>
            <person name="Buck C.B."/>
        </authorList>
    </citation>
    <scope>NUCLEOTIDE SEQUENCE</scope>
    <source>
        <strain evidence="1">CtREU2</strain>
    </source>
</reference>
<protein>
    <submittedName>
        <fullName evidence="1">Head tail adaptor</fullName>
    </submittedName>
</protein>
<dbReference type="EMBL" id="BK015177">
    <property type="protein sequence ID" value="DAD94565.1"/>
    <property type="molecule type" value="Genomic_DNA"/>
</dbReference>
<dbReference type="Pfam" id="PF05521">
    <property type="entry name" value="Phage_HCP"/>
    <property type="match status" value="1"/>
</dbReference>
<proteinExistence type="predicted"/>
<dbReference type="Gene3D" id="2.40.10.270">
    <property type="entry name" value="Bacteriophage SPP1 head-tail adaptor protein"/>
    <property type="match status" value="1"/>
</dbReference>
<name>A0A8S5NIC0_9CAUD</name>
<accession>A0A8S5NIC0</accession>
<organism evidence="1">
    <name type="scientific">Siphoviridae sp. ctREU2</name>
    <dbReference type="NCBI Taxonomy" id="2826333"/>
    <lineage>
        <taxon>Viruses</taxon>
        <taxon>Duplodnaviria</taxon>
        <taxon>Heunggongvirae</taxon>
        <taxon>Uroviricota</taxon>
        <taxon>Caudoviricetes</taxon>
    </lineage>
</organism>
<sequence length="108" mass="12843">MRAGLLTDPVTFRKAIITKNQYGQEETYWENHIITRANVRFNSGSRVTENNEIINTYTITFTVRRYHNIDEFMRILWKGKTYRILSIENNNEDRTKQSITIIGELINE</sequence>
<dbReference type="InterPro" id="IPR008767">
    <property type="entry name" value="Phage_SPP1_head-tail_adaptor"/>
</dbReference>